<dbReference type="GO" id="GO:0009311">
    <property type="term" value="P:oligosaccharide metabolic process"/>
    <property type="evidence" value="ECO:0007669"/>
    <property type="project" value="TreeGrafter"/>
</dbReference>
<dbReference type="Proteomes" id="UP000192578">
    <property type="component" value="Unassembled WGS sequence"/>
</dbReference>
<keyword evidence="11" id="KW-0732">Signal</keyword>
<dbReference type="Pfam" id="PF17450">
    <property type="entry name" value="Melibiase_2_C"/>
    <property type="match status" value="1"/>
</dbReference>
<feature type="signal peptide" evidence="11">
    <location>
        <begin position="1"/>
        <end position="22"/>
    </location>
</feature>
<keyword evidence="6 10" id="KW-1015">Disulfide bond</keyword>
<dbReference type="InterPro" id="IPR017853">
    <property type="entry name" value="GH"/>
</dbReference>
<evidence type="ECO:0000256" key="6">
    <source>
        <dbReference type="ARBA" id="ARBA00023157"/>
    </source>
</evidence>
<keyword evidence="14" id="KW-1185">Reference proteome</keyword>
<evidence type="ECO:0000256" key="3">
    <source>
        <dbReference type="ARBA" id="ARBA00011738"/>
    </source>
</evidence>
<feature type="domain" description="Alpha galactosidase A C-terminal" evidence="12">
    <location>
        <begin position="316"/>
        <end position="410"/>
    </location>
</feature>
<proteinExistence type="inferred from homology"/>
<gene>
    <name evidence="13" type="ORF">BV898_09451</name>
</gene>
<keyword evidence="5" id="KW-0443">Lipid metabolism</keyword>
<dbReference type="Gene3D" id="2.60.40.1180">
    <property type="entry name" value="Golgi alpha-mannosidase II"/>
    <property type="match status" value="1"/>
</dbReference>
<feature type="chain" id="PRO_5012348092" description="Alpha-galactosidase" evidence="11">
    <location>
        <begin position="23"/>
        <end position="423"/>
    </location>
</feature>
<dbReference type="CDD" id="cd14792">
    <property type="entry name" value="GH27"/>
    <property type="match status" value="1"/>
</dbReference>
<dbReference type="InterPro" id="IPR013780">
    <property type="entry name" value="Glyco_hydro_b"/>
</dbReference>
<organism evidence="13 14">
    <name type="scientific">Hypsibius exemplaris</name>
    <name type="common">Freshwater tardigrade</name>
    <dbReference type="NCBI Taxonomy" id="2072580"/>
    <lineage>
        <taxon>Eukaryota</taxon>
        <taxon>Metazoa</taxon>
        <taxon>Ecdysozoa</taxon>
        <taxon>Tardigrada</taxon>
        <taxon>Eutardigrada</taxon>
        <taxon>Parachela</taxon>
        <taxon>Hypsibioidea</taxon>
        <taxon>Hypsibiidae</taxon>
        <taxon>Hypsibius</taxon>
    </lineage>
</organism>
<dbReference type="GO" id="GO:0005764">
    <property type="term" value="C:lysosome"/>
    <property type="evidence" value="ECO:0007669"/>
    <property type="project" value="UniProtKB-SubCell"/>
</dbReference>
<dbReference type="GO" id="GO:0004557">
    <property type="term" value="F:alpha-galactosidase activity"/>
    <property type="evidence" value="ECO:0007669"/>
    <property type="project" value="TreeGrafter"/>
</dbReference>
<dbReference type="PRINTS" id="PR00740">
    <property type="entry name" value="GLHYDRLASE27"/>
</dbReference>
<dbReference type="GO" id="GO:0016139">
    <property type="term" value="P:glycoside catabolic process"/>
    <property type="evidence" value="ECO:0007669"/>
    <property type="project" value="TreeGrafter"/>
</dbReference>
<evidence type="ECO:0000313" key="13">
    <source>
        <dbReference type="EMBL" id="OQV16461.1"/>
    </source>
</evidence>
<dbReference type="Gene3D" id="3.20.20.70">
    <property type="entry name" value="Aldolase class I"/>
    <property type="match status" value="1"/>
</dbReference>
<evidence type="ECO:0000256" key="9">
    <source>
        <dbReference type="ARBA" id="ARBA00023295"/>
    </source>
</evidence>
<evidence type="ECO:0000256" key="10">
    <source>
        <dbReference type="RuleBase" id="RU361168"/>
    </source>
</evidence>
<keyword evidence="4 10" id="KW-0378">Hydrolase</keyword>
<keyword evidence="7" id="KW-0325">Glycoprotein</keyword>
<evidence type="ECO:0000256" key="8">
    <source>
        <dbReference type="ARBA" id="ARBA00023228"/>
    </source>
</evidence>
<evidence type="ECO:0000256" key="1">
    <source>
        <dbReference type="ARBA" id="ARBA00004371"/>
    </source>
</evidence>
<dbReference type="EC" id="3.2.1.-" evidence="10"/>
<dbReference type="PROSITE" id="PS00512">
    <property type="entry name" value="ALPHA_GALACTOSIDASE"/>
    <property type="match status" value="1"/>
</dbReference>
<dbReference type="InterPro" id="IPR035373">
    <property type="entry name" value="Melibiase/NAGA_C"/>
</dbReference>
<dbReference type="Pfam" id="PF16499">
    <property type="entry name" value="Melibiase_2"/>
    <property type="match status" value="1"/>
</dbReference>
<comment type="subunit">
    <text evidence="3 10">Homodimer.</text>
</comment>
<comment type="subcellular location">
    <subcellularLocation>
        <location evidence="1">Lysosome</location>
    </subcellularLocation>
</comment>
<evidence type="ECO:0000256" key="11">
    <source>
        <dbReference type="SAM" id="SignalP"/>
    </source>
</evidence>
<accession>A0A1W0WML7</accession>
<dbReference type="InterPro" id="IPR013785">
    <property type="entry name" value="Aldolase_TIM"/>
</dbReference>
<dbReference type="GO" id="GO:0019377">
    <property type="term" value="P:glycolipid catabolic process"/>
    <property type="evidence" value="ECO:0007669"/>
    <property type="project" value="UniProtKB-ARBA"/>
</dbReference>
<evidence type="ECO:0000256" key="5">
    <source>
        <dbReference type="ARBA" id="ARBA00023098"/>
    </source>
</evidence>
<protein>
    <recommendedName>
        <fullName evidence="10">Alpha-galactosidase</fullName>
        <ecNumber evidence="10">3.2.1.-</ecNumber>
    </recommendedName>
</protein>
<reference evidence="14" key="1">
    <citation type="submission" date="2017-01" db="EMBL/GenBank/DDBJ databases">
        <title>Comparative genomics of anhydrobiosis in the tardigrade Hypsibius dujardini.</title>
        <authorList>
            <person name="Yoshida Y."/>
            <person name="Koutsovoulos G."/>
            <person name="Laetsch D."/>
            <person name="Stevens L."/>
            <person name="Kumar S."/>
            <person name="Horikawa D."/>
            <person name="Ishino K."/>
            <person name="Komine S."/>
            <person name="Tomita M."/>
            <person name="Blaxter M."/>
            <person name="Arakawa K."/>
        </authorList>
    </citation>
    <scope>NUCLEOTIDE SEQUENCE [LARGE SCALE GENOMIC DNA]</scope>
    <source>
        <strain evidence="14">Z151</strain>
    </source>
</reference>
<dbReference type="GO" id="GO:0016020">
    <property type="term" value="C:membrane"/>
    <property type="evidence" value="ECO:0007669"/>
    <property type="project" value="GOC"/>
</dbReference>
<evidence type="ECO:0000256" key="7">
    <source>
        <dbReference type="ARBA" id="ARBA00023180"/>
    </source>
</evidence>
<comment type="caution">
    <text evidence="13">The sequence shown here is derived from an EMBL/GenBank/DDBJ whole genome shotgun (WGS) entry which is preliminary data.</text>
</comment>
<dbReference type="AlphaFoldDB" id="A0A1W0WML7"/>
<dbReference type="FunFam" id="3.20.20.70:FF:000070">
    <property type="entry name" value="Alpha-galactosidase"/>
    <property type="match status" value="1"/>
</dbReference>
<dbReference type="EMBL" id="MTYJ01000074">
    <property type="protein sequence ID" value="OQV16461.1"/>
    <property type="molecule type" value="Genomic_DNA"/>
</dbReference>
<evidence type="ECO:0000313" key="14">
    <source>
        <dbReference type="Proteomes" id="UP000192578"/>
    </source>
</evidence>
<evidence type="ECO:0000256" key="2">
    <source>
        <dbReference type="ARBA" id="ARBA00009743"/>
    </source>
</evidence>
<keyword evidence="8" id="KW-0458">Lysosome</keyword>
<dbReference type="PANTHER" id="PTHR11452">
    <property type="entry name" value="ALPHA-GALACTOSIDASE/ALPHA-N-ACETYLGALACTOSAMINIDASE"/>
    <property type="match status" value="1"/>
</dbReference>
<dbReference type="OrthoDB" id="5795902at2759"/>
<comment type="similarity">
    <text evidence="2 10">Belongs to the glycosyl hydrolase 27 family.</text>
</comment>
<name>A0A1W0WML7_HYPEX</name>
<dbReference type="InterPro" id="IPR002241">
    <property type="entry name" value="Glyco_hydro_27"/>
</dbReference>
<dbReference type="SUPFAM" id="SSF51445">
    <property type="entry name" value="(Trans)glycosidases"/>
    <property type="match status" value="1"/>
</dbReference>
<evidence type="ECO:0000256" key="4">
    <source>
        <dbReference type="ARBA" id="ARBA00022801"/>
    </source>
</evidence>
<evidence type="ECO:0000259" key="12">
    <source>
        <dbReference type="Pfam" id="PF17450"/>
    </source>
</evidence>
<dbReference type="InterPro" id="IPR000111">
    <property type="entry name" value="Glyco_hydro_27/36_CS"/>
</dbReference>
<keyword evidence="9 10" id="KW-0326">Glycosidase</keyword>
<dbReference type="SUPFAM" id="SSF51011">
    <property type="entry name" value="Glycosyl hydrolase domain"/>
    <property type="match status" value="1"/>
</dbReference>
<dbReference type="PANTHER" id="PTHR11452:SF83">
    <property type="entry name" value="ALPHA-GALACTOSIDASE"/>
    <property type="match status" value="1"/>
</dbReference>
<sequence>MAGYKIIFLCTLLSAVGPFCDGLNNGLALTPPMGWLAWERFRCNVDCKNDPHNCIGEVLFLEMAEKMASGGFRDAGYEYIILDDCWMNMTRDSNGFLIADPERFPSGIPFLSDYIHSVGLKFGIYEDIGTKTCGGYPGIEGYEKQDMQTFADWGVDYVKLDGCYKDPNTFPQSYPQVGAYMNQTGRPMVYSCSWPAYISGGNNTVPWQDIADSCNLWRNYDDIQDSYASLTEIVAWFAQEQDLLIPVAGPGNWNDPDMLLVGDFGLSYDQQKTQMAIWSILAAPLIMSTDLRTLEPQYRRILLNRNVIAVNQDKLGIQGRQIITSKDKGVEVWTRPITPTAKSGNTIVYSYAVAIWNKRDDGTPYPFSNPISQYGLTSKSGYFLRDLYTNQDYGFFLPTDLLTVKVNPSGVIFFKATPVIADR</sequence>